<evidence type="ECO:0000313" key="4">
    <source>
        <dbReference type="EMBL" id="GFQ08184.1"/>
    </source>
</evidence>
<evidence type="ECO:0000256" key="2">
    <source>
        <dbReference type="ARBA" id="ARBA00023295"/>
    </source>
</evidence>
<dbReference type="GO" id="GO:0031222">
    <property type="term" value="P:arabinan catabolic process"/>
    <property type="evidence" value="ECO:0007669"/>
    <property type="project" value="TreeGrafter"/>
</dbReference>
<dbReference type="Gene3D" id="2.60.40.10">
    <property type="entry name" value="Immunoglobulins"/>
    <property type="match status" value="1"/>
</dbReference>
<comment type="caution">
    <text evidence="4">The sequence shown here is derived from an EMBL/GenBank/DDBJ whole genome shotgun (WGS) entry which is preliminary data.</text>
</comment>
<dbReference type="EMBL" id="BMAC01003514">
    <property type="protein sequence ID" value="GFQ08184.1"/>
    <property type="molecule type" value="Genomic_DNA"/>
</dbReference>
<dbReference type="InterPro" id="IPR036962">
    <property type="entry name" value="Glyco_hydro_3_N_sf"/>
</dbReference>
<dbReference type="GO" id="GO:0048046">
    <property type="term" value="C:apoplast"/>
    <property type="evidence" value="ECO:0007669"/>
    <property type="project" value="TreeGrafter"/>
</dbReference>
<feature type="domain" description="Fibronectin type III-like" evidence="3">
    <location>
        <begin position="423"/>
        <end position="493"/>
    </location>
</feature>
<dbReference type="Pfam" id="PF01915">
    <property type="entry name" value="Glyco_hydro_3_C"/>
    <property type="match status" value="1"/>
</dbReference>
<dbReference type="InterPro" id="IPR017853">
    <property type="entry name" value="GH"/>
</dbReference>
<proteinExistence type="predicted"/>
<keyword evidence="1" id="KW-0378">Hydrolase</keyword>
<dbReference type="InterPro" id="IPR036881">
    <property type="entry name" value="Glyco_hydro_3_C_sf"/>
</dbReference>
<dbReference type="GO" id="GO:0009044">
    <property type="term" value="F:xylan 1,4-beta-xylosidase activity"/>
    <property type="evidence" value="ECO:0007669"/>
    <property type="project" value="InterPro"/>
</dbReference>
<dbReference type="InterPro" id="IPR013783">
    <property type="entry name" value="Ig-like_fold"/>
</dbReference>
<dbReference type="InterPro" id="IPR026891">
    <property type="entry name" value="Fn3-like"/>
</dbReference>
<dbReference type="Pfam" id="PF14310">
    <property type="entry name" value="Fn3-like"/>
    <property type="match status" value="1"/>
</dbReference>
<dbReference type="PANTHER" id="PTHR42721">
    <property type="entry name" value="SUGAR HYDROLASE-RELATED"/>
    <property type="match status" value="1"/>
</dbReference>
<protein>
    <submittedName>
        <fullName evidence="4">Beta-d-xylosidase 1</fullName>
    </submittedName>
</protein>
<evidence type="ECO:0000256" key="1">
    <source>
        <dbReference type="ARBA" id="ARBA00022801"/>
    </source>
</evidence>
<dbReference type="GO" id="GO:0045493">
    <property type="term" value="P:xylan catabolic process"/>
    <property type="evidence" value="ECO:0007669"/>
    <property type="project" value="InterPro"/>
</dbReference>
<dbReference type="SMART" id="SM01217">
    <property type="entry name" value="Fn3_like"/>
    <property type="match status" value="1"/>
</dbReference>
<dbReference type="Gene3D" id="3.20.20.300">
    <property type="entry name" value="Glycoside hydrolase, family 3, N-terminal domain"/>
    <property type="match status" value="1"/>
</dbReference>
<keyword evidence="5" id="KW-1185">Reference proteome</keyword>
<evidence type="ECO:0000313" key="5">
    <source>
        <dbReference type="Proteomes" id="UP000653305"/>
    </source>
</evidence>
<dbReference type="PANTHER" id="PTHR42721:SF8">
    <property type="entry name" value="BETA-D-XYLOSIDASE 1"/>
    <property type="match status" value="1"/>
</dbReference>
<dbReference type="InterPro" id="IPR044993">
    <property type="entry name" value="BXL"/>
</dbReference>
<accession>A0A830DL73</accession>
<organism evidence="4 5">
    <name type="scientific">Phtheirospermum japonicum</name>
    <dbReference type="NCBI Taxonomy" id="374723"/>
    <lineage>
        <taxon>Eukaryota</taxon>
        <taxon>Viridiplantae</taxon>
        <taxon>Streptophyta</taxon>
        <taxon>Embryophyta</taxon>
        <taxon>Tracheophyta</taxon>
        <taxon>Spermatophyta</taxon>
        <taxon>Magnoliopsida</taxon>
        <taxon>eudicotyledons</taxon>
        <taxon>Gunneridae</taxon>
        <taxon>Pentapetalae</taxon>
        <taxon>asterids</taxon>
        <taxon>lamiids</taxon>
        <taxon>Lamiales</taxon>
        <taxon>Orobanchaceae</taxon>
        <taxon>Orobanchaceae incertae sedis</taxon>
        <taxon>Phtheirospermum</taxon>
    </lineage>
</organism>
<gene>
    <name evidence="4" type="ORF">PHJA_002962400</name>
</gene>
<name>A0A830DL73_9LAMI</name>
<dbReference type="SUPFAM" id="SSF52279">
    <property type="entry name" value="Beta-D-glucan exohydrolase, C-terminal domain"/>
    <property type="match status" value="1"/>
</dbReference>
<dbReference type="OrthoDB" id="47059at2759"/>
<dbReference type="Gene3D" id="3.40.50.1700">
    <property type="entry name" value="Glycoside hydrolase family 3 C-terminal domain"/>
    <property type="match status" value="1"/>
</dbReference>
<sequence>MEFLGEFSNNISFFICSYELILNRYIVSDCDSVNVFYKYQHYTATPEDAAAVTLKAGLDLDCGPFLAIYTERAIKAGKLNETDVNQALANLVSVQMRLGMFDGLRQPYLNLGPKNVCTPAHQQLALNAAQQGIVLLQNHNRALPLSTSLHRTIAVIGPNSNATDTMIGNYAGVPCGYTSPLQGISRYAKTIYEIGCASVTCVDNKQFGWAEKAAGQADATVLIMGLSQAIEREGLDRVDLLLPGYQQELVSRVAKASRGPVILVLMSGGPVDITFAKNDPKTAAILWVGYPGQAGGTAIADVLFGTTNPGGKLPMTWYTQNYLAKVPMTDMRMHPSRGYPGRTYRFYKGKVVYSFGFGLSYTKFKYTLVHAPTKLSIPFSSSKVFRNTSQLSKGIRVSHTNCEILTLWVYIDVENIGGMDGPHIVMVFASAPSFREYEVKNKLVAFEKIHIAAGDKQHVGININPCDHLSVVDEFGIRRIPMGEHNLHFGEDLRHTITLHSDVGEIKP</sequence>
<dbReference type="FunFam" id="3.40.50.1700:FF:000001">
    <property type="entry name" value="probable beta-D-xylosidase 2"/>
    <property type="match status" value="1"/>
</dbReference>
<dbReference type="GO" id="GO:0046556">
    <property type="term" value="F:alpha-L-arabinofuranosidase activity"/>
    <property type="evidence" value="ECO:0007669"/>
    <property type="project" value="TreeGrafter"/>
</dbReference>
<keyword evidence="2" id="KW-0326">Glycosidase</keyword>
<reference evidence="4" key="1">
    <citation type="submission" date="2020-07" db="EMBL/GenBank/DDBJ databases">
        <title>Ethylene signaling mediates host invasion by parasitic plants.</title>
        <authorList>
            <person name="Yoshida S."/>
        </authorList>
    </citation>
    <scope>NUCLEOTIDE SEQUENCE</scope>
    <source>
        <strain evidence="4">Okayama</strain>
    </source>
</reference>
<evidence type="ECO:0000259" key="3">
    <source>
        <dbReference type="SMART" id="SM01217"/>
    </source>
</evidence>
<dbReference type="InterPro" id="IPR002772">
    <property type="entry name" value="Glyco_hydro_3_C"/>
</dbReference>
<dbReference type="SUPFAM" id="SSF51445">
    <property type="entry name" value="(Trans)glycosidases"/>
    <property type="match status" value="1"/>
</dbReference>
<dbReference type="Proteomes" id="UP000653305">
    <property type="component" value="Unassembled WGS sequence"/>
</dbReference>
<dbReference type="AlphaFoldDB" id="A0A830DL73"/>